<evidence type="ECO:0000259" key="5">
    <source>
        <dbReference type="Pfam" id="PF00891"/>
    </source>
</evidence>
<keyword evidence="7" id="KW-1185">Reference proteome</keyword>
<dbReference type="Pfam" id="PF00891">
    <property type="entry name" value="Methyltransf_2"/>
    <property type="match status" value="1"/>
</dbReference>
<dbReference type="InterPro" id="IPR001077">
    <property type="entry name" value="COMT_C"/>
</dbReference>
<dbReference type="GO" id="GO:0008171">
    <property type="term" value="F:O-methyltransferase activity"/>
    <property type="evidence" value="ECO:0007669"/>
    <property type="project" value="InterPro"/>
</dbReference>
<evidence type="ECO:0000256" key="2">
    <source>
        <dbReference type="ARBA" id="ARBA00022679"/>
    </source>
</evidence>
<evidence type="ECO:0000256" key="3">
    <source>
        <dbReference type="ARBA" id="ARBA00022691"/>
    </source>
</evidence>
<gene>
    <name evidence="6" type="ORF">LTR09_008929</name>
</gene>
<dbReference type="EMBL" id="JAWDJX010000037">
    <property type="protein sequence ID" value="KAK3049753.1"/>
    <property type="molecule type" value="Genomic_DNA"/>
</dbReference>
<dbReference type="AlphaFoldDB" id="A0AAJ0G5X9"/>
<evidence type="ECO:0000313" key="7">
    <source>
        <dbReference type="Proteomes" id="UP001271007"/>
    </source>
</evidence>
<keyword evidence="1" id="KW-0489">Methyltransferase</keyword>
<dbReference type="PANTHER" id="PTHR43712">
    <property type="entry name" value="PUTATIVE (AFU_ORTHOLOGUE AFUA_4G14580)-RELATED"/>
    <property type="match status" value="1"/>
</dbReference>
<dbReference type="PANTHER" id="PTHR43712:SF1">
    <property type="entry name" value="HYPOTHETICAL O-METHYLTRANSFERASE (EUROFUNG)-RELATED"/>
    <property type="match status" value="1"/>
</dbReference>
<dbReference type="Gene3D" id="3.40.50.150">
    <property type="entry name" value="Vaccinia Virus protein VP39"/>
    <property type="match status" value="1"/>
</dbReference>
<evidence type="ECO:0000256" key="4">
    <source>
        <dbReference type="SAM" id="MobiDB-lite"/>
    </source>
</evidence>
<reference evidence="6" key="1">
    <citation type="submission" date="2023-04" db="EMBL/GenBank/DDBJ databases">
        <title>Black Yeasts Isolated from many extreme environments.</title>
        <authorList>
            <person name="Coleine C."/>
            <person name="Stajich J.E."/>
            <person name="Selbmann L."/>
        </authorList>
    </citation>
    <scope>NUCLEOTIDE SEQUENCE</scope>
    <source>
        <strain evidence="6">CCFEE 5312</strain>
    </source>
</reference>
<dbReference type="PROSITE" id="PS51683">
    <property type="entry name" value="SAM_OMT_II"/>
    <property type="match status" value="1"/>
</dbReference>
<dbReference type="GO" id="GO:0032259">
    <property type="term" value="P:methylation"/>
    <property type="evidence" value="ECO:0007669"/>
    <property type="project" value="UniProtKB-KW"/>
</dbReference>
<keyword evidence="2" id="KW-0808">Transferase</keyword>
<organism evidence="6 7">
    <name type="scientific">Extremus antarcticus</name>
    <dbReference type="NCBI Taxonomy" id="702011"/>
    <lineage>
        <taxon>Eukaryota</taxon>
        <taxon>Fungi</taxon>
        <taxon>Dikarya</taxon>
        <taxon>Ascomycota</taxon>
        <taxon>Pezizomycotina</taxon>
        <taxon>Dothideomycetes</taxon>
        <taxon>Dothideomycetidae</taxon>
        <taxon>Mycosphaerellales</taxon>
        <taxon>Extremaceae</taxon>
        <taxon>Extremus</taxon>
    </lineage>
</organism>
<dbReference type="InterPro" id="IPR016461">
    <property type="entry name" value="COMT-like"/>
</dbReference>
<comment type="caution">
    <text evidence="6">The sequence shown here is derived from an EMBL/GenBank/DDBJ whole genome shotgun (WGS) entry which is preliminary data.</text>
</comment>
<dbReference type="Proteomes" id="UP001271007">
    <property type="component" value="Unassembled WGS sequence"/>
</dbReference>
<sequence length="265" mass="29672">MNSLTMTPAYNAIPKFLQQQSYKNPTDQAPFNLAYQTDLPVFKWREHNPENAKVGQAFMAAQRIGQRSVWDNQVPMQDFQLSREDIVNDRVLVCDVGGGSGHQCLDLRKHHPSLTGRIVTEDLGTMQELSTIRDELAKQNITMQPHDFFQEQPIKGAKVYYLRNVIHNWNDEPSKVILSQIAKAMSPDLVVIVDDVIMPLAAMERTKDHFSQLLSDSGLQLRDVWTYDSDYGDSFIVAVPNDSTSSAEANGHATNGDATNGHSVA</sequence>
<keyword evidence="3" id="KW-0949">S-adenosyl-L-methionine</keyword>
<protein>
    <recommendedName>
        <fullName evidence="5">O-methyltransferase C-terminal domain-containing protein</fullName>
    </recommendedName>
</protein>
<feature type="domain" description="O-methyltransferase C-terminal" evidence="5">
    <location>
        <begin position="90"/>
        <end position="207"/>
    </location>
</feature>
<proteinExistence type="predicted"/>
<dbReference type="InterPro" id="IPR029063">
    <property type="entry name" value="SAM-dependent_MTases_sf"/>
</dbReference>
<evidence type="ECO:0000256" key="1">
    <source>
        <dbReference type="ARBA" id="ARBA00022603"/>
    </source>
</evidence>
<dbReference type="SUPFAM" id="SSF53335">
    <property type="entry name" value="S-adenosyl-L-methionine-dependent methyltransferases"/>
    <property type="match status" value="1"/>
</dbReference>
<evidence type="ECO:0000313" key="6">
    <source>
        <dbReference type="EMBL" id="KAK3049753.1"/>
    </source>
</evidence>
<name>A0AAJ0G5X9_9PEZI</name>
<accession>A0AAJ0G5X9</accession>
<feature type="region of interest" description="Disordered" evidence="4">
    <location>
        <begin position="246"/>
        <end position="265"/>
    </location>
</feature>